<name>C8NI40_9LACT</name>
<dbReference type="GO" id="GO:0006412">
    <property type="term" value="P:translation"/>
    <property type="evidence" value="ECO:0007669"/>
    <property type="project" value="UniProtKB-UniRule"/>
</dbReference>
<dbReference type="Pfam" id="PF00471">
    <property type="entry name" value="Ribosomal_L33"/>
    <property type="match status" value="1"/>
</dbReference>
<dbReference type="HAMAP" id="MF_00294">
    <property type="entry name" value="Ribosomal_bL33"/>
    <property type="match status" value="1"/>
</dbReference>
<dbReference type="Gene3D" id="2.20.28.120">
    <property type="entry name" value="Ribosomal protein L33"/>
    <property type="match status" value="1"/>
</dbReference>
<evidence type="ECO:0000313" key="6">
    <source>
        <dbReference type="EMBL" id="EEW36673.1"/>
    </source>
</evidence>
<protein>
    <recommendedName>
        <fullName evidence="4 5">Large ribosomal subunit protein bL33</fullName>
    </recommendedName>
</protein>
<dbReference type="NCBIfam" id="NF001764">
    <property type="entry name" value="PRK00504.1"/>
    <property type="match status" value="1"/>
</dbReference>
<dbReference type="GO" id="GO:0005737">
    <property type="term" value="C:cytoplasm"/>
    <property type="evidence" value="ECO:0007669"/>
    <property type="project" value="UniProtKB-ARBA"/>
</dbReference>
<accession>C8NI40</accession>
<organism evidence="6 7">
    <name type="scientific">Granulicatella adiacens ATCC 49175</name>
    <dbReference type="NCBI Taxonomy" id="638301"/>
    <lineage>
        <taxon>Bacteria</taxon>
        <taxon>Bacillati</taxon>
        <taxon>Bacillota</taxon>
        <taxon>Bacilli</taxon>
        <taxon>Lactobacillales</taxon>
        <taxon>Carnobacteriaceae</taxon>
        <taxon>Granulicatella</taxon>
    </lineage>
</organism>
<dbReference type="eggNOG" id="COG0267">
    <property type="taxonomic scope" value="Bacteria"/>
</dbReference>
<comment type="caution">
    <text evidence="6">The sequence shown here is derived from an EMBL/GenBank/DDBJ whole genome shotgun (WGS) entry which is preliminary data.</text>
</comment>
<dbReference type="NCBIfam" id="TIGR01023">
    <property type="entry name" value="rpmG_bact"/>
    <property type="match status" value="1"/>
</dbReference>
<comment type="similarity">
    <text evidence="1 5">Belongs to the bacterial ribosomal protein bL33 family.</text>
</comment>
<keyword evidence="3 5" id="KW-0687">Ribonucleoprotein</keyword>
<dbReference type="GO" id="GO:0003735">
    <property type="term" value="F:structural constituent of ribosome"/>
    <property type="evidence" value="ECO:0007669"/>
    <property type="project" value="InterPro"/>
</dbReference>
<dbReference type="InterPro" id="IPR038584">
    <property type="entry name" value="Ribosomal_bL33_sf"/>
</dbReference>
<dbReference type="AlphaFoldDB" id="C8NI40"/>
<gene>
    <name evidence="5 6" type="primary">rpmG</name>
    <name evidence="6" type="ORF">HMPREF0444_1585</name>
</gene>
<evidence type="ECO:0000313" key="7">
    <source>
        <dbReference type="Proteomes" id="UP000005926"/>
    </source>
</evidence>
<evidence type="ECO:0000256" key="3">
    <source>
        <dbReference type="ARBA" id="ARBA00023274"/>
    </source>
</evidence>
<dbReference type="SUPFAM" id="SSF57829">
    <property type="entry name" value="Zn-binding ribosomal proteins"/>
    <property type="match status" value="1"/>
</dbReference>
<dbReference type="RefSeq" id="WP_005606057.1">
    <property type="nucleotide sequence ID" value="NZ_CP102283.1"/>
</dbReference>
<evidence type="ECO:0000256" key="5">
    <source>
        <dbReference type="HAMAP-Rule" id="MF_00294"/>
    </source>
</evidence>
<dbReference type="InterPro" id="IPR011332">
    <property type="entry name" value="Ribosomal_zn-bd"/>
</dbReference>
<evidence type="ECO:0000256" key="2">
    <source>
        <dbReference type="ARBA" id="ARBA00022980"/>
    </source>
</evidence>
<dbReference type="GO" id="GO:0005840">
    <property type="term" value="C:ribosome"/>
    <property type="evidence" value="ECO:0007669"/>
    <property type="project" value="UniProtKB-KW"/>
</dbReference>
<dbReference type="Proteomes" id="UP000005926">
    <property type="component" value="Unassembled WGS sequence"/>
</dbReference>
<evidence type="ECO:0000256" key="4">
    <source>
        <dbReference type="ARBA" id="ARBA00035176"/>
    </source>
</evidence>
<evidence type="ECO:0000256" key="1">
    <source>
        <dbReference type="ARBA" id="ARBA00007596"/>
    </source>
</evidence>
<dbReference type="InterPro" id="IPR001705">
    <property type="entry name" value="Ribosomal_bL33"/>
</dbReference>
<dbReference type="STRING" id="638301.HMPREF0444_1585"/>
<keyword evidence="7" id="KW-1185">Reference proteome</keyword>
<dbReference type="HOGENOM" id="CLU_190949_0_1_9"/>
<dbReference type="GeneID" id="78412648"/>
<reference evidence="6 7" key="1">
    <citation type="submission" date="2009-08" db="EMBL/GenBank/DDBJ databases">
        <authorList>
            <person name="Muzny D."/>
            <person name="Qin X."/>
            <person name="Deng J."/>
            <person name="Jiang H."/>
            <person name="Liu Y."/>
            <person name="Qu J."/>
            <person name="Song X.-Z."/>
            <person name="Zhang L."/>
            <person name="Thornton R."/>
            <person name="Coyle M."/>
            <person name="Francisco L."/>
            <person name="Jackson L."/>
            <person name="Javaid M."/>
            <person name="Korchina V."/>
            <person name="Kovar C."/>
            <person name="Mata R."/>
            <person name="Mathew T."/>
            <person name="Ngo R."/>
            <person name="Nguyen L."/>
            <person name="Nguyen N."/>
            <person name="Okwuonu G."/>
            <person name="Ongeri F."/>
            <person name="Pham C."/>
            <person name="Simmons D."/>
            <person name="Wilczek-Boney K."/>
            <person name="Hale W."/>
            <person name="Jakkamsetti A."/>
            <person name="Pham P."/>
            <person name="Ruth R."/>
            <person name="San Lucas F."/>
            <person name="Warren J."/>
            <person name="Zhang J."/>
            <person name="Zhao Z."/>
            <person name="Zhou C."/>
            <person name="Zhu D."/>
            <person name="Lee S."/>
            <person name="Bess C."/>
            <person name="Blankenburg K."/>
            <person name="Forbes L."/>
            <person name="Fu Q."/>
            <person name="Gubbala S."/>
            <person name="Hirani K."/>
            <person name="Jayaseelan J.C."/>
            <person name="Lara F."/>
            <person name="Munidasa M."/>
            <person name="Palculict T."/>
            <person name="Patil S."/>
            <person name="Pu L.-L."/>
            <person name="Saada N."/>
            <person name="Tang L."/>
            <person name="Weissenberger G."/>
            <person name="Zhu Y."/>
            <person name="Hemphill L."/>
            <person name="Shang Y."/>
            <person name="Youmans B."/>
            <person name="Ayvaz T."/>
            <person name="Ross M."/>
            <person name="Santibanez J."/>
            <person name="Aqrawi P."/>
            <person name="Gross S."/>
            <person name="Joshi V."/>
            <person name="Fowler G."/>
            <person name="Nazareth L."/>
            <person name="Reid J."/>
            <person name="Worley K."/>
            <person name="Petrosino J."/>
            <person name="Highlander S."/>
            <person name="Gibbs R."/>
        </authorList>
    </citation>
    <scope>NUCLEOTIDE SEQUENCE [LARGE SCALE GENOMIC DNA]</scope>
    <source>
        <strain evidence="6 7">ATCC 49175</strain>
    </source>
</reference>
<keyword evidence="2 5" id="KW-0689">Ribosomal protein</keyword>
<dbReference type="EMBL" id="ACKZ01000025">
    <property type="protein sequence ID" value="EEW36673.1"/>
    <property type="molecule type" value="Genomic_DNA"/>
</dbReference>
<dbReference type="GO" id="GO:1990904">
    <property type="term" value="C:ribonucleoprotein complex"/>
    <property type="evidence" value="ECO:0007669"/>
    <property type="project" value="UniProtKB-KW"/>
</dbReference>
<sequence>MAQKKAALACSVCGSRNYTITLGQNRRVERLEIKKFCKYCNKQTLHRETK</sequence>
<proteinExistence type="inferred from homology"/>